<accession>A0A7W9EJA1</accession>
<name>A0A7W9EJA1_9SPHN</name>
<proteinExistence type="predicted"/>
<evidence type="ECO:0000313" key="1">
    <source>
        <dbReference type="EMBL" id="MBB5700002.1"/>
    </source>
</evidence>
<comment type="caution">
    <text evidence="1">The sequence shown here is derived from an EMBL/GenBank/DDBJ whole genome shotgun (WGS) entry which is preliminary data.</text>
</comment>
<protein>
    <submittedName>
        <fullName evidence="1">Uncharacterized protein</fullName>
    </submittedName>
</protein>
<reference evidence="1 2" key="1">
    <citation type="submission" date="2020-08" db="EMBL/GenBank/DDBJ databases">
        <title>Genomic Encyclopedia of Type Strains, Phase IV (KMG-IV): sequencing the most valuable type-strain genomes for metagenomic binning, comparative biology and taxonomic classification.</title>
        <authorList>
            <person name="Goeker M."/>
        </authorList>
    </citation>
    <scope>NUCLEOTIDE SEQUENCE [LARGE SCALE GENOMIC DNA]</scope>
    <source>
        <strain evidence="1 2">DSM 27244</strain>
    </source>
</reference>
<dbReference type="AlphaFoldDB" id="A0A7W9EJA1"/>
<keyword evidence="2" id="KW-1185">Reference proteome</keyword>
<sequence>MCTTALRSYEPFRREKAGWADGPWRDEADKQQWIDESTGLDAMYRRCTDGGYLCGYVGVEQGHPLFGWRHDAIPTELGVTAHRGIDESGICEGGDEAMARCHVPEAGRPDDVWWLGFRCNHRGDLSPMDAHRDATGAIYADVPYVKAQVGRLARALADVAAPPPQLALPAPMIALPAPSFERSVEPARA</sequence>
<evidence type="ECO:0000313" key="2">
    <source>
        <dbReference type="Proteomes" id="UP000557739"/>
    </source>
</evidence>
<organism evidence="1 2">
    <name type="scientific">Sphingomonas yantingensis</name>
    <dbReference type="NCBI Taxonomy" id="1241761"/>
    <lineage>
        <taxon>Bacteria</taxon>
        <taxon>Pseudomonadati</taxon>
        <taxon>Pseudomonadota</taxon>
        <taxon>Alphaproteobacteria</taxon>
        <taxon>Sphingomonadales</taxon>
        <taxon>Sphingomonadaceae</taxon>
        <taxon>Sphingomonas</taxon>
    </lineage>
</organism>
<dbReference type="EMBL" id="JACIJJ010000007">
    <property type="protein sequence ID" value="MBB5700002.1"/>
    <property type="molecule type" value="Genomic_DNA"/>
</dbReference>
<dbReference type="RefSeq" id="WP_184030873.1">
    <property type="nucleotide sequence ID" value="NZ_JACIJJ010000007.1"/>
</dbReference>
<dbReference type="Proteomes" id="UP000557739">
    <property type="component" value="Unassembled WGS sequence"/>
</dbReference>
<gene>
    <name evidence="1" type="ORF">FHR19_003382</name>
</gene>